<name>A0A370HD15_9NOCA</name>
<dbReference type="OrthoDB" id="4552075at2"/>
<evidence type="ECO:0000313" key="1">
    <source>
        <dbReference type="EMBL" id="RDI54670.1"/>
    </source>
</evidence>
<dbReference type="EMBL" id="QQAZ01000002">
    <property type="protein sequence ID" value="RDI54670.1"/>
    <property type="molecule type" value="Genomic_DNA"/>
</dbReference>
<sequence>MLHRTRINNLITGWRVRGHDAQIVFLRDLHDRRTPGYRMRADGSHVPMPADTETGYVTFDERMPPDLAQAREWFPEHHALWNEVKADYWRIVNPSNGYRTEDLPLPPHAPARLKGDFYS</sequence>
<dbReference type="AlphaFoldDB" id="A0A370HD15"/>
<proteinExistence type="predicted"/>
<comment type="caution">
    <text evidence="1">The sequence shown here is derived from an EMBL/GenBank/DDBJ whole genome shotgun (WGS) entry which is preliminary data.</text>
</comment>
<protein>
    <submittedName>
        <fullName evidence="1">Uncharacterized protein</fullName>
    </submittedName>
</protein>
<dbReference type="Proteomes" id="UP000255355">
    <property type="component" value="Unassembled WGS sequence"/>
</dbReference>
<dbReference type="RefSeq" id="WP_147288894.1">
    <property type="nucleotide sequence ID" value="NZ_QQAZ01000002.1"/>
</dbReference>
<organism evidence="1 2">
    <name type="scientific">Nocardia mexicana</name>
    <dbReference type="NCBI Taxonomy" id="279262"/>
    <lineage>
        <taxon>Bacteria</taxon>
        <taxon>Bacillati</taxon>
        <taxon>Actinomycetota</taxon>
        <taxon>Actinomycetes</taxon>
        <taxon>Mycobacteriales</taxon>
        <taxon>Nocardiaceae</taxon>
        <taxon>Nocardia</taxon>
    </lineage>
</organism>
<keyword evidence="2" id="KW-1185">Reference proteome</keyword>
<gene>
    <name evidence="1" type="ORF">DFR68_102800</name>
</gene>
<evidence type="ECO:0000313" key="2">
    <source>
        <dbReference type="Proteomes" id="UP000255355"/>
    </source>
</evidence>
<reference evidence="1 2" key="1">
    <citation type="submission" date="2018-07" db="EMBL/GenBank/DDBJ databases">
        <title>Genomic Encyclopedia of Type Strains, Phase IV (KMG-IV): sequencing the most valuable type-strain genomes for metagenomic binning, comparative biology and taxonomic classification.</title>
        <authorList>
            <person name="Goeker M."/>
        </authorList>
    </citation>
    <scope>NUCLEOTIDE SEQUENCE [LARGE SCALE GENOMIC DNA]</scope>
    <source>
        <strain evidence="1 2">DSM 44952</strain>
    </source>
</reference>
<accession>A0A370HD15</accession>